<dbReference type="AlphaFoldDB" id="A0A6I8NN92"/>
<dbReference type="Proteomes" id="UP000002279">
    <property type="component" value="Unplaced"/>
</dbReference>
<organism evidence="6 7">
    <name type="scientific">Ornithorhynchus anatinus</name>
    <name type="common">Duckbill platypus</name>
    <dbReference type="NCBI Taxonomy" id="9258"/>
    <lineage>
        <taxon>Eukaryota</taxon>
        <taxon>Metazoa</taxon>
        <taxon>Chordata</taxon>
        <taxon>Craniata</taxon>
        <taxon>Vertebrata</taxon>
        <taxon>Euteleostomi</taxon>
        <taxon>Mammalia</taxon>
        <taxon>Monotremata</taxon>
        <taxon>Ornithorhynchidae</taxon>
        <taxon>Ornithorhynchus</taxon>
    </lineage>
</organism>
<feature type="region of interest" description="Disordered" evidence="4">
    <location>
        <begin position="1"/>
        <end position="27"/>
    </location>
</feature>
<dbReference type="InParanoid" id="A0A6I8NN92"/>
<dbReference type="Bgee" id="ENSOANG00000040571">
    <property type="expression patterns" value="Expressed in testis and 3 other cell types or tissues"/>
</dbReference>
<protein>
    <recommendedName>
        <fullName evidence="5">Fibrillar collagen NC1 domain-containing protein</fullName>
    </recommendedName>
</protein>
<keyword evidence="7" id="KW-1185">Reference proteome</keyword>
<keyword evidence="2" id="KW-0964">Secreted</keyword>
<dbReference type="GO" id="GO:0005581">
    <property type="term" value="C:collagen trimer"/>
    <property type="evidence" value="ECO:0007669"/>
    <property type="project" value="UniProtKB-KW"/>
</dbReference>
<dbReference type="GO" id="GO:0005201">
    <property type="term" value="F:extracellular matrix structural constituent"/>
    <property type="evidence" value="ECO:0007669"/>
    <property type="project" value="InterPro"/>
</dbReference>
<comment type="subcellular location">
    <subcellularLocation>
        <location evidence="1">Secreted</location>
    </subcellularLocation>
</comment>
<evidence type="ECO:0000256" key="1">
    <source>
        <dbReference type="ARBA" id="ARBA00004613"/>
    </source>
</evidence>
<evidence type="ECO:0000256" key="2">
    <source>
        <dbReference type="ARBA" id="ARBA00022525"/>
    </source>
</evidence>
<gene>
    <name evidence="6" type="primary">LOC114808912</name>
</gene>
<evidence type="ECO:0000313" key="6">
    <source>
        <dbReference type="Ensembl" id="ENSOANP00000042625.1"/>
    </source>
</evidence>
<feature type="domain" description="Fibrillar collagen NC1" evidence="5">
    <location>
        <begin position="29"/>
        <end position="143"/>
    </location>
</feature>
<evidence type="ECO:0000256" key="3">
    <source>
        <dbReference type="ARBA" id="ARBA00023119"/>
    </source>
</evidence>
<dbReference type="InterPro" id="IPR000885">
    <property type="entry name" value="Fib_collagen_C"/>
</dbReference>
<proteinExistence type="predicted"/>
<keyword evidence="3" id="KW-0176">Collagen</keyword>
<reference evidence="6" key="1">
    <citation type="submission" date="2025-08" db="UniProtKB">
        <authorList>
            <consortium name="Ensembl"/>
        </authorList>
    </citation>
    <scope>IDENTIFICATION</scope>
    <source>
        <strain evidence="6">Glennie</strain>
    </source>
</reference>
<dbReference type="GeneTree" id="ENSGT00940000159762"/>
<dbReference type="Pfam" id="PF01410">
    <property type="entry name" value="COLFI"/>
    <property type="match status" value="1"/>
</dbReference>
<reference evidence="6" key="2">
    <citation type="submission" date="2025-09" db="UniProtKB">
        <authorList>
            <consortium name="Ensembl"/>
        </authorList>
    </citation>
    <scope>IDENTIFICATION</scope>
    <source>
        <strain evidence="6">Glennie</strain>
    </source>
</reference>
<dbReference type="Gene3D" id="2.60.120.1000">
    <property type="match status" value="2"/>
</dbReference>
<evidence type="ECO:0000313" key="7">
    <source>
        <dbReference type="Proteomes" id="UP000002279"/>
    </source>
</evidence>
<dbReference type="SMART" id="SM00038">
    <property type="entry name" value="COLFI"/>
    <property type="match status" value="1"/>
</dbReference>
<dbReference type="Ensembl" id="ENSOANT00000060551.1">
    <property type="protein sequence ID" value="ENSOANP00000042625.1"/>
    <property type="gene ID" value="ENSOANG00000040571.1"/>
</dbReference>
<dbReference type="GO" id="GO:0005576">
    <property type="term" value="C:extracellular region"/>
    <property type="evidence" value="ECO:0007669"/>
    <property type="project" value="UniProtKB-SubCell"/>
</dbReference>
<evidence type="ECO:0000256" key="4">
    <source>
        <dbReference type="SAM" id="MobiDB-lite"/>
    </source>
</evidence>
<dbReference type="PROSITE" id="PS51461">
    <property type="entry name" value="NC1_FIB"/>
    <property type="match status" value="1"/>
</dbReference>
<accession>A0A6I8NN92</accession>
<name>A0A6I8NN92_ORNAN</name>
<sequence>MSVKSRGTVDGSRAEQGDEAGGLPGRGLEEILGSLDSLREEMEQMWRPAGTRHSPARTCQDLRLARPALRDGEYWIDPNQGCSRDAFPVLCNFTAGGETCLFPRDDILQFSYVDAAGSPVGVVQLTFLRLLSVSGRQRVTWPCGGRGAAPPRLRGAHRRALGPDDGPYVKDLTSQHCRVRRRRRPRRGEAGMYRGEGLAGRGPPETLTLPLLLPLPHHLYSLYPSPPLPTPFSLFFPLPLFHSLPLPLSSSSPSSLPLPFPLSFLLFPFLSSSSLSSLFPFLSSSSLSSLFPLPLPVSSSSDSFLPLFSLPPPSHSSTLSPFLFPPLPLPLFLFPFSSPPLPLRFSLFFPSLSPPTLPLLLSSSSPPLFLFPFSSLFPFPSPPLPTPFSLFFPLPLFHPLPLPLSSSSPSSLPLPFPLSSPSSLLL</sequence>
<evidence type="ECO:0000259" key="5">
    <source>
        <dbReference type="PROSITE" id="PS51461"/>
    </source>
</evidence>